<feature type="domain" description="FAD-binding" evidence="5">
    <location>
        <begin position="246"/>
        <end position="326"/>
    </location>
</feature>
<name>A0ABV3BD48_9ACTN</name>
<feature type="non-terminal residue" evidence="6">
    <location>
        <position position="1"/>
    </location>
</feature>
<evidence type="ECO:0000313" key="6">
    <source>
        <dbReference type="EMBL" id="MEU6807382.1"/>
    </source>
</evidence>
<evidence type="ECO:0000256" key="4">
    <source>
        <dbReference type="ARBA" id="ARBA00023033"/>
    </source>
</evidence>
<gene>
    <name evidence="6" type="ORF">ABZ931_41545</name>
</gene>
<dbReference type="PANTHER" id="PTHR47178:SF6">
    <property type="entry name" value="FAD-BINDING DOMAIN-CONTAINING PROTEIN"/>
    <property type="match status" value="1"/>
</dbReference>
<organism evidence="6 7">
    <name type="scientific">Streptomyces neyagawaensis</name>
    <dbReference type="NCBI Taxonomy" id="42238"/>
    <lineage>
        <taxon>Bacteria</taxon>
        <taxon>Bacillati</taxon>
        <taxon>Actinomycetota</taxon>
        <taxon>Actinomycetes</taxon>
        <taxon>Kitasatosporales</taxon>
        <taxon>Streptomycetaceae</taxon>
        <taxon>Streptomyces</taxon>
    </lineage>
</organism>
<accession>A0ABV3BD48</accession>
<dbReference type="Gene3D" id="3.50.50.60">
    <property type="entry name" value="FAD/NAD(P)-binding domain"/>
    <property type="match status" value="1"/>
</dbReference>
<dbReference type="InterPro" id="IPR036188">
    <property type="entry name" value="FAD/NAD-bd_sf"/>
</dbReference>
<dbReference type="GO" id="GO:0004497">
    <property type="term" value="F:monooxygenase activity"/>
    <property type="evidence" value="ECO:0007669"/>
    <property type="project" value="UniProtKB-KW"/>
</dbReference>
<dbReference type="EMBL" id="JBEYXT010000571">
    <property type="protein sequence ID" value="MEU6807382.1"/>
    <property type="molecule type" value="Genomic_DNA"/>
</dbReference>
<keyword evidence="2" id="KW-0274">FAD</keyword>
<keyword evidence="7" id="KW-1185">Reference proteome</keyword>
<keyword evidence="3" id="KW-0560">Oxidoreductase</keyword>
<evidence type="ECO:0000259" key="5">
    <source>
        <dbReference type="Pfam" id="PF01494"/>
    </source>
</evidence>
<evidence type="ECO:0000256" key="2">
    <source>
        <dbReference type="ARBA" id="ARBA00022827"/>
    </source>
</evidence>
<comment type="caution">
    <text evidence="6">The sequence shown here is derived from an EMBL/GenBank/DDBJ whole genome shotgun (WGS) entry which is preliminary data.</text>
</comment>
<dbReference type="Pfam" id="PF01494">
    <property type="entry name" value="FAD_binding_3"/>
    <property type="match status" value="1"/>
</dbReference>
<dbReference type="Proteomes" id="UP001551189">
    <property type="component" value="Unassembled WGS sequence"/>
</dbReference>
<proteinExistence type="predicted"/>
<reference evidence="6 7" key="1">
    <citation type="submission" date="2024-06" db="EMBL/GenBank/DDBJ databases">
        <title>The Natural Products Discovery Center: Release of the First 8490 Sequenced Strains for Exploring Actinobacteria Biosynthetic Diversity.</title>
        <authorList>
            <person name="Kalkreuter E."/>
            <person name="Kautsar S.A."/>
            <person name="Yang D."/>
            <person name="Bader C.D."/>
            <person name="Teijaro C.N."/>
            <person name="Fluegel L."/>
            <person name="Davis C.M."/>
            <person name="Simpson J.R."/>
            <person name="Lauterbach L."/>
            <person name="Steele A.D."/>
            <person name="Gui C."/>
            <person name="Meng S."/>
            <person name="Li G."/>
            <person name="Viehrig K."/>
            <person name="Ye F."/>
            <person name="Su P."/>
            <person name="Kiefer A.F."/>
            <person name="Nichols A."/>
            <person name="Cepeda A.J."/>
            <person name="Yan W."/>
            <person name="Fan B."/>
            <person name="Jiang Y."/>
            <person name="Adhikari A."/>
            <person name="Zheng C.-J."/>
            <person name="Schuster L."/>
            <person name="Cowan T.M."/>
            <person name="Smanski M.J."/>
            <person name="Chevrette M.G."/>
            <person name="De Carvalho L.P.S."/>
            <person name="Shen B."/>
        </authorList>
    </citation>
    <scope>NUCLEOTIDE SEQUENCE [LARGE SCALE GENOMIC DNA]</scope>
    <source>
        <strain evidence="6 7">NPDC046851</strain>
    </source>
</reference>
<dbReference type="InterPro" id="IPR002938">
    <property type="entry name" value="FAD-bd"/>
</dbReference>
<evidence type="ECO:0000256" key="3">
    <source>
        <dbReference type="ARBA" id="ARBA00023002"/>
    </source>
</evidence>
<dbReference type="SUPFAM" id="SSF51905">
    <property type="entry name" value="FAD/NAD(P)-binding domain"/>
    <property type="match status" value="1"/>
</dbReference>
<protein>
    <submittedName>
        <fullName evidence="6">FAD-dependent monooxygenase</fullName>
    </submittedName>
</protein>
<sequence>RGRPRGIRRRCCARPTAGCGCWTPSRARTERLRLLMREDAPPAELDSFERAYAVSRITLRRLLLAGLDDVVHFGKEFTRYKQNPNGTVTAVFADGTTATGDLLVGADGARSRVRRQLLPRAQHHQALGVGIGGKFPLGDEAAWLPQEMTSTKNMVLPQRDFLFTAVFRRQEDSATIAERLGDPLRAAGLHPERIIQDTQDDDYIMWAYVAHPHTLPVDVTGRRGQQLRDLVASRLAGWHPDLHRLITHTPSDTIEQFDFTAAARVKPWPTTNVTLLGDAIHAMPPVGGLGGNAALSDANALRRALIALTSEQQLLPALAGYERAMLKNGFAAVRAATLYLRLATLRSRTLRAAARTFFRLCGAVPPLRRAVFAD</sequence>
<evidence type="ECO:0000256" key="1">
    <source>
        <dbReference type="ARBA" id="ARBA00022630"/>
    </source>
</evidence>
<keyword evidence="4 6" id="KW-0503">Monooxygenase</keyword>
<evidence type="ECO:0000313" key="7">
    <source>
        <dbReference type="Proteomes" id="UP001551189"/>
    </source>
</evidence>
<dbReference type="PANTHER" id="PTHR47178">
    <property type="entry name" value="MONOOXYGENASE, FAD-BINDING"/>
    <property type="match status" value="1"/>
</dbReference>
<keyword evidence="1" id="KW-0285">Flavoprotein</keyword>